<evidence type="ECO:0000256" key="3">
    <source>
        <dbReference type="ARBA" id="ARBA00022737"/>
    </source>
</evidence>
<dbReference type="Proteomes" id="UP000613740">
    <property type="component" value="Unassembled WGS sequence"/>
</dbReference>
<evidence type="ECO:0000313" key="10">
    <source>
        <dbReference type="EMBL" id="KAG2448732.1"/>
    </source>
</evidence>
<dbReference type="GO" id="GO:0017183">
    <property type="term" value="P:protein histidyl modification to diphthamide"/>
    <property type="evidence" value="ECO:0007669"/>
    <property type="project" value="TreeGrafter"/>
</dbReference>
<dbReference type="InterPro" id="IPR001680">
    <property type="entry name" value="WD40_rpt"/>
</dbReference>
<dbReference type="GO" id="GO:0061685">
    <property type="term" value="F:diphthine methylesterase activity"/>
    <property type="evidence" value="ECO:0007669"/>
    <property type="project" value="UniProtKB-EC"/>
</dbReference>
<dbReference type="InterPro" id="IPR036322">
    <property type="entry name" value="WD40_repeat_dom_sf"/>
</dbReference>
<keyword evidence="11" id="KW-1185">Reference proteome</keyword>
<dbReference type="OrthoDB" id="1930760at2759"/>
<comment type="caution">
    <text evidence="10">The sequence shown here is derived from an EMBL/GenBank/DDBJ whole genome shotgun (WGS) entry which is preliminary data.</text>
</comment>
<comment type="catalytic activity">
    <reaction evidence="7">
        <text>diphthine methyl ester-[translation elongation factor 2] + H2O = diphthine-[translation elongation factor 2] + methanol + H(+)</text>
        <dbReference type="Rhea" id="RHEA:42656"/>
        <dbReference type="Rhea" id="RHEA-COMP:10172"/>
        <dbReference type="Rhea" id="RHEA-COMP:10173"/>
        <dbReference type="ChEBI" id="CHEBI:15377"/>
        <dbReference type="ChEBI" id="CHEBI:15378"/>
        <dbReference type="ChEBI" id="CHEBI:17790"/>
        <dbReference type="ChEBI" id="CHEBI:79005"/>
        <dbReference type="ChEBI" id="CHEBI:82696"/>
        <dbReference type="EC" id="3.1.1.97"/>
    </reaction>
</comment>
<dbReference type="SMART" id="SM00320">
    <property type="entry name" value="WD40"/>
    <property type="match status" value="2"/>
</dbReference>
<dbReference type="PANTHER" id="PTHR46042:SF1">
    <property type="entry name" value="DIPHTHINE METHYLTRANSFERASE"/>
    <property type="match status" value="1"/>
</dbReference>
<accession>A0A836B650</accession>
<organism evidence="10 11">
    <name type="scientific">Chlamydomonas schloesseri</name>
    <dbReference type="NCBI Taxonomy" id="2026947"/>
    <lineage>
        <taxon>Eukaryota</taxon>
        <taxon>Viridiplantae</taxon>
        <taxon>Chlorophyta</taxon>
        <taxon>core chlorophytes</taxon>
        <taxon>Chlorophyceae</taxon>
        <taxon>CS clade</taxon>
        <taxon>Chlamydomonadales</taxon>
        <taxon>Chlamydomonadaceae</taxon>
        <taxon>Chlamydomonas</taxon>
    </lineage>
</organism>
<gene>
    <name evidence="10" type="ORF">HYH02_006087</name>
</gene>
<dbReference type="PROSITE" id="PS00678">
    <property type="entry name" value="WD_REPEATS_1"/>
    <property type="match status" value="1"/>
</dbReference>
<evidence type="ECO:0000256" key="5">
    <source>
        <dbReference type="ARBA" id="ARBA00038092"/>
    </source>
</evidence>
<feature type="compositionally biased region" description="Low complexity" evidence="9">
    <location>
        <begin position="430"/>
        <end position="440"/>
    </location>
</feature>
<dbReference type="InterPro" id="IPR052415">
    <property type="entry name" value="Diphthine_MTase"/>
</dbReference>
<dbReference type="PANTHER" id="PTHR46042">
    <property type="entry name" value="DIPHTHINE METHYLTRANSFERASE"/>
    <property type="match status" value="1"/>
</dbReference>
<feature type="region of interest" description="Disordered" evidence="9">
    <location>
        <begin position="430"/>
        <end position="481"/>
    </location>
</feature>
<dbReference type="PROSITE" id="PS50082">
    <property type="entry name" value="WD_REPEATS_2"/>
    <property type="match status" value="1"/>
</dbReference>
<keyword evidence="2 8" id="KW-0853">WD repeat</keyword>
<feature type="repeat" description="WD" evidence="8">
    <location>
        <begin position="320"/>
        <end position="356"/>
    </location>
</feature>
<dbReference type="PROSITE" id="PS50294">
    <property type="entry name" value="WD_REPEATS_REGION"/>
    <property type="match status" value="1"/>
</dbReference>
<dbReference type="Gene3D" id="2.130.10.10">
    <property type="entry name" value="YVTN repeat-like/Quinoprotein amine dehydrogenase"/>
    <property type="match status" value="1"/>
</dbReference>
<dbReference type="EMBL" id="JAEHOD010000016">
    <property type="protein sequence ID" value="KAG2448732.1"/>
    <property type="molecule type" value="Genomic_DNA"/>
</dbReference>
<dbReference type="AlphaFoldDB" id="A0A836B650"/>
<dbReference type="InterPro" id="IPR019775">
    <property type="entry name" value="WD40_repeat_CS"/>
</dbReference>
<sequence length="628" mass="65978">MAADDGAAPSRAGGPFPRVIHSTLLDYNADCAEFCPVPGLTQLLALGTYQLLEEEQRRVGRCYLYALPQPGHAALQPGLSPFSDAATSEAVGHATAAAAHGAAGGGCLPVAGPAATLDMPGIFDIKWAPAAALAIDRIGSWTPNGLGEAESEATGGARALLGAALADGTLRLLEASLGADGAAPGFREVARVEACAGGSMALSLDWQLLTRTQGRLALLGSGGAATEAAEAAEPEVEGGGGSDRVVVSSSGGTVSIVQVRPDGLERLCEWEAHELEVWCAAWHRAQPHVVFSGADDCYFKAWDTRAAPETGAAAAVFSNRRTHSAGVCTISPHPAELHLVATGSYDEHVRLWDVRSLSKPLVQAETTTGGGNWRLRWHPRDRHVLLAACMYNGFAVLRSDAGHTDLQVVSTYQSPNKNIGYGADWWQQEQQVQGAGQQGQDEQEQQGCLRRQQETARAEGAGDPASGRAAEGAADAGGDGSGEASADGGCWLAATCSFYDRPTRLDVAAVKKFLPTLDWQGRADKKGKHNPRYYAGLGVGKGGPFEPVREVFKAALGKCTIVMYVIWTAPGGQHFAHGDGSRRQRAGYKARYVLKVGGTDTGTIYLRMKGEPWECKKAISAGMKGKKA</sequence>
<dbReference type="EC" id="3.1.1.97" evidence="6"/>
<evidence type="ECO:0000256" key="8">
    <source>
        <dbReference type="PROSITE-ProRule" id="PRU00221"/>
    </source>
</evidence>
<protein>
    <recommendedName>
        <fullName evidence="6">methylated diphthine methylhydrolase</fullName>
        <ecNumber evidence="6">3.1.1.97</ecNumber>
    </recommendedName>
</protein>
<evidence type="ECO:0000256" key="1">
    <source>
        <dbReference type="ARBA" id="ARBA00005156"/>
    </source>
</evidence>
<name>A0A836B650_9CHLO</name>
<keyword evidence="4" id="KW-0378">Hydrolase</keyword>
<dbReference type="SUPFAM" id="SSF50978">
    <property type="entry name" value="WD40 repeat-like"/>
    <property type="match status" value="1"/>
</dbReference>
<comment type="similarity">
    <text evidence="5">Belongs to the DPH7 family.</text>
</comment>
<evidence type="ECO:0000256" key="9">
    <source>
        <dbReference type="SAM" id="MobiDB-lite"/>
    </source>
</evidence>
<keyword evidence="3" id="KW-0677">Repeat</keyword>
<feature type="compositionally biased region" description="Low complexity" evidence="9">
    <location>
        <begin position="465"/>
        <end position="474"/>
    </location>
</feature>
<evidence type="ECO:0000256" key="6">
    <source>
        <dbReference type="ARBA" id="ARBA00039131"/>
    </source>
</evidence>
<evidence type="ECO:0000256" key="7">
    <source>
        <dbReference type="ARBA" id="ARBA00047551"/>
    </source>
</evidence>
<dbReference type="InterPro" id="IPR015943">
    <property type="entry name" value="WD40/YVTN_repeat-like_dom_sf"/>
</dbReference>
<dbReference type="Pfam" id="PF00400">
    <property type="entry name" value="WD40"/>
    <property type="match status" value="2"/>
</dbReference>
<evidence type="ECO:0000256" key="2">
    <source>
        <dbReference type="ARBA" id="ARBA00022574"/>
    </source>
</evidence>
<evidence type="ECO:0000313" key="11">
    <source>
        <dbReference type="Proteomes" id="UP000613740"/>
    </source>
</evidence>
<comment type="pathway">
    <text evidence="1">Protein modification; peptidyl-diphthamide biosynthesis.</text>
</comment>
<dbReference type="GO" id="GO:0005737">
    <property type="term" value="C:cytoplasm"/>
    <property type="evidence" value="ECO:0007669"/>
    <property type="project" value="TreeGrafter"/>
</dbReference>
<reference evidence="10" key="1">
    <citation type="journal article" date="2020" name="bioRxiv">
        <title>Comparative genomics of Chlamydomonas.</title>
        <authorList>
            <person name="Craig R.J."/>
            <person name="Hasan A.R."/>
            <person name="Ness R.W."/>
            <person name="Keightley P.D."/>
        </authorList>
    </citation>
    <scope>NUCLEOTIDE SEQUENCE</scope>
    <source>
        <strain evidence="10">CCAP 11/173</strain>
    </source>
</reference>
<proteinExistence type="inferred from homology"/>
<evidence type="ECO:0000256" key="4">
    <source>
        <dbReference type="ARBA" id="ARBA00022801"/>
    </source>
</evidence>